<reference evidence="2" key="1">
    <citation type="journal article" date="2021" name="Open Biol.">
        <title>Shared evolutionary footprints suggest mitochondrial oxidative damage underlies multiple complex I losses in fungi.</title>
        <authorList>
            <person name="Schikora-Tamarit M.A."/>
            <person name="Marcet-Houben M."/>
            <person name="Nosek J."/>
            <person name="Gabaldon T."/>
        </authorList>
    </citation>
    <scope>NUCLEOTIDE SEQUENCE</scope>
    <source>
        <strain evidence="2">CBS6075</strain>
    </source>
</reference>
<reference evidence="2" key="2">
    <citation type="submission" date="2021-01" db="EMBL/GenBank/DDBJ databases">
        <authorList>
            <person name="Schikora-Tamarit M.A."/>
        </authorList>
    </citation>
    <scope>NUCLEOTIDE SEQUENCE</scope>
    <source>
        <strain evidence="2">CBS6075</strain>
    </source>
</reference>
<dbReference type="GeneID" id="70234994"/>
<dbReference type="RefSeq" id="XP_046062190.1">
    <property type="nucleotide sequence ID" value="XM_046203961.1"/>
</dbReference>
<feature type="region of interest" description="Disordered" evidence="1">
    <location>
        <begin position="1"/>
        <end position="92"/>
    </location>
</feature>
<proteinExistence type="predicted"/>
<feature type="compositionally biased region" description="Polar residues" evidence="1">
    <location>
        <begin position="37"/>
        <end position="67"/>
    </location>
</feature>
<evidence type="ECO:0000313" key="3">
    <source>
        <dbReference type="Proteomes" id="UP000769157"/>
    </source>
</evidence>
<dbReference type="AlphaFoldDB" id="A0A9P8P887"/>
<organism evidence="2 3">
    <name type="scientific">Ogataea philodendri</name>
    <dbReference type="NCBI Taxonomy" id="1378263"/>
    <lineage>
        <taxon>Eukaryota</taxon>
        <taxon>Fungi</taxon>
        <taxon>Dikarya</taxon>
        <taxon>Ascomycota</taxon>
        <taxon>Saccharomycotina</taxon>
        <taxon>Pichiomycetes</taxon>
        <taxon>Pichiales</taxon>
        <taxon>Pichiaceae</taxon>
        <taxon>Ogataea</taxon>
    </lineage>
</organism>
<gene>
    <name evidence="2" type="ORF">OGAPHI_003027</name>
</gene>
<sequence length="92" mass="10074">MSTPNSSKVVPVVPVSTTPEAQPAGDQHAHSHLLQLNDRTSLRNAYQSPSDHLNVSPISEQLNQSGKQRFPLGKTNPVHSIQSRLKELSVEK</sequence>
<evidence type="ECO:0000256" key="1">
    <source>
        <dbReference type="SAM" id="MobiDB-lite"/>
    </source>
</evidence>
<accession>A0A9P8P887</accession>
<dbReference type="Proteomes" id="UP000769157">
    <property type="component" value="Unassembled WGS sequence"/>
</dbReference>
<name>A0A9P8P887_9ASCO</name>
<keyword evidence="3" id="KW-1185">Reference proteome</keyword>
<dbReference type="EMBL" id="JAEUBE010000183">
    <property type="protein sequence ID" value="KAH3667378.1"/>
    <property type="molecule type" value="Genomic_DNA"/>
</dbReference>
<comment type="caution">
    <text evidence="2">The sequence shown here is derived from an EMBL/GenBank/DDBJ whole genome shotgun (WGS) entry which is preliminary data.</text>
</comment>
<feature type="compositionally biased region" description="Low complexity" evidence="1">
    <location>
        <begin position="1"/>
        <end position="19"/>
    </location>
</feature>
<protein>
    <submittedName>
        <fullName evidence="2">Uncharacterized protein</fullName>
    </submittedName>
</protein>
<evidence type="ECO:0000313" key="2">
    <source>
        <dbReference type="EMBL" id="KAH3667378.1"/>
    </source>
</evidence>